<evidence type="ECO:0000313" key="2">
    <source>
        <dbReference type="Proteomes" id="UP000010931"/>
    </source>
</evidence>
<organism evidence="1 2">
    <name type="scientific">Streptomyces turgidiscabies (strain Car8)</name>
    <dbReference type="NCBI Taxonomy" id="698760"/>
    <lineage>
        <taxon>Bacteria</taxon>
        <taxon>Bacillati</taxon>
        <taxon>Actinomycetota</taxon>
        <taxon>Actinomycetes</taxon>
        <taxon>Kitasatosporales</taxon>
        <taxon>Streptomycetaceae</taxon>
        <taxon>Streptomyces</taxon>
    </lineage>
</organism>
<dbReference type="Gene3D" id="3.30.70.100">
    <property type="match status" value="1"/>
</dbReference>
<dbReference type="STRING" id="85558.T45_00065"/>
<dbReference type="Proteomes" id="UP000010931">
    <property type="component" value="Unassembled WGS sequence"/>
</dbReference>
<protein>
    <recommendedName>
        <fullName evidence="3">YdhR family protein</fullName>
    </recommendedName>
</protein>
<gene>
    <name evidence="1" type="ORF">STRTUCAR8_03374</name>
</gene>
<sequence length="113" mass="12589">MRAVIVWWDLDDSGQTIASLREFLRDEAVDRFAKVPGLRLKVWISDERANRWGAVLLWESAEAAATPVPARAAELIGYPPAHKYTFDVEATTEGDYDIAQLARLGLAFTVPSD</sequence>
<comment type="caution">
    <text evidence="1">The sequence shown here is derived from an EMBL/GenBank/DDBJ whole genome shotgun (WGS) entry which is preliminary data.</text>
</comment>
<proteinExistence type="predicted"/>
<evidence type="ECO:0000313" key="1">
    <source>
        <dbReference type="EMBL" id="ELP67819.1"/>
    </source>
</evidence>
<keyword evidence="2" id="KW-1185">Reference proteome</keyword>
<name>L7F9M6_STRT8</name>
<dbReference type="PATRIC" id="fig|698760.3.peg.3452"/>
<accession>L7F9M6</accession>
<evidence type="ECO:0008006" key="3">
    <source>
        <dbReference type="Google" id="ProtNLM"/>
    </source>
</evidence>
<reference evidence="1 2" key="1">
    <citation type="journal article" date="2011" name="Plasmid">
        <title>Streptomyces turgidiscabies Car8 contains a modular pathogenicity island that shares virulence genes with other actinobacterial plant pathogens.</title>
        <authorList>
            <person name="Huguet-Tapia J.C."/>
            <person name="Badger J.H."/>
            <person name="Loria R."/>
            <person name="Pettis G.S."/>
        </authorList>
    </citation>
    <scope>NUCLEOTIDE SEQUENCE [LARGE SCALE GENOMIC DNA]</scope>
    <source>
        <strain evidence="1 2">Car8</strain>
    </source>
</reference>
<dbReference type="AlphaFoldDB" id="L7F9M6"/>
<dbReference type="GeneID" id="97401571"/>
<dbReference type="SUPFAM" id="SSF54909">
    <property type="entry name" value="Dimeric alpha+beta barrel"/>
    <property type="match status" value="1"/>
</dbReference>
<dbReference type="EMBL" id="AEJB01000263">
    <property type="protein sequence ID" value="ELP67819.1"/>
    <property type="molecule type" value="Genomic_DNA"/>
</dbReference>
<dbReference type="RefSeq" id="WP_006377053.1">
    <property type="nucleotide sequence ID" value="NZ_AEJB01000263.1"/>
</dbReference>
<dbReference type="InterPro" id="IPR011008">
    <property type="entry name" value="Dimeric_a/b-barrel"/>
</dbReference>